<keyword evidence="3 6" id="KW-0863">Zinc-finger</keyword>
<dbReference type="Pfam" id="PF08783">
    <property type="entry name" value="DWNN"/>
    <property type="match status" value="1"/>
</dbReference>
<protein>
    <submittedName>
        <fullName evidence="10">E3 ubiquitin-protein ligase RBBP6</fullName>
    </submittedName>
</protein>
<evidence type="ECO:0000259" key="7">
    <source>
        <dbReference type="PROSITE" id="PS50089"/>
    </source>
</evidence>
<evidence type="ECO:0000256" key="3">
    <source>
        <dbReference type="ARBA" id="ARBA00022771"/>
    </source>
</evidence>
<organism evidence="10 11">
    <name type="scientific">Stichopus japonicus</name>
    <name type="common">Sea cucumber</name>
    <dbReference type="NCBI Taxonomy" id="307972"/>
    <lineage>
        <taxon>Eukaryota</taxon>
        <taxon>Metazoa</taxon>
        <taxon>Echinodermata</taxon>
        <taxon>Eleutherozoa</taxon>
        <taxon>Echinozoa</taxon>
        <taxon>Holothuroidea</taxon>
        <taxon>Aspidochirotacea</taxon>
        <taxon>Aspidochirotida</taxon>
        <taxon>Stichopodidae</taxon>
        <taxon>Apostichopus</taxon>
    </lineage>
</organism>
<dbReference type="InterPro" id="IPR001878">
    <property type="entry name" value="Znf_CCHC"/>
</dbReference>
<dbReference type="STRING" id="307972.A0A2G8L6N9"/>
<dbReference type="GO" id="GO:0006511">
    <property type="term" value="P:ubiquitin-dependent protein catabolic process"/>
    <property type="evidence" value="ECO:0007669"/>
    <property type="project" value="TreeGrafter"/>
</dbReference>
<dbReference type="GO" id="GO:0061630">
    <property type="term" value="F:ubiquitin protein ligase activity"/>
    <property type="evidence" value="ECO:0007669"/>
    <property type="project" value="InterPro"/>
</dbReference>
<dbReference type="SMART" id="SM01180">
    <property type="entry name" value="DWNN"/>
    <property type="match status" value="1"/>
</dbReference>
<evidence type="ECO:0000256" key="6">
    <source>
        <dbReference type="PROSITE-ProRule" id="PRU00047"/>
    </source>
</evidence>
<dbReference type="PROSITE" id="PS50089">
    <property type="entry name" value="ZF_RING_2"/>
    <property type="match status" value="1"/>
</dbReference>
<dbReference type="Proteomes" id="UP000230750">
    <property type="component" value="Unassembled WGS sequence"/>
</dbReference>
<dbReference type="GO" id="GO:0005634">
    <property type="term" value="C:nucleus"/>
    <property type="evidence" value="ECO:0007669"/>
    <property type="project" value="UniProtKB-SubCell"/>
</dbReference>
<dbReference type="PROSITE" id="PS50158">
    <property type="entry name" value="ZF_CCHC"/>
    <property type="match status" value="1"/>
</dbReference>
<dbReference type="AlphaFoldDB" id="A0A2G8L6N9"/>
<evidence type="ECO:0000256" key="1">
    <source>
        <dbReference type="ARBA" id="ARBA00004123"/>
    </source>
</evidence>
<evidence type="ECO:0000256" key="5">
    <source>
        <dbReference type="ARBA" id="ARBA00023242"/>
    </source>
</evidence>
<feature type="domain" description="CCHC-type" evidence="8">
    <location>
        <begin position="192"/>
        <end position="206"/>
    </location>
</feature>
<dbReference type="PROSITE" id="PS51282">
    <property type="entry name" value="DWNN"/>
    <property type="match status" value="1"/>
</dbReference>
<dbReference type="InterPro" id="IPR036875">
    <property type="entry name" value="Znf_CCHC_sf"/>
</dbReference>
<proteinExistence type="predicted"/>
<dbReference type="OrthoDB" id="106784at2759"/>
<dbReference type="InterPro" id="IPR014891">
    <property type="entry name" value="DWNN_domain"/>
</dbReference>
<dbReference type="SMART" id="SM00343">
    <property type="entry name" value="ZnF_C2HC"/>
    <property type="match status" value="1"/>
</dbReference>
<dbReference type="Gene3D" id="3.10.20.90">
    <property type="entry name" value="Phosphatidylinositol 3-kinase Catalytic Subunit, Chain A, domain 1"/>
    <property type="match status" value="1"/>
</dbReference>
<dbReference type="CDD" id="cd16620">
    <property type="entry name" value="vRING-HC-C4C4_RBBP6"/>
    <property type="match status" value="1"/>
</dbReference>
<dbReference type="InterPro" id="IPR013083">
    <property type="entry name" value="Znf_RING/FYVE/PHD"/>
</dbReference>
<dbReference type="GO" id="GO:0008270">
    <property type="term" value="F:zinc ion binding"/>
    <property type="evidence" value="ECO:0007669"/>
    <property type="project" value="UniProtKB-KW"/>
</dbReference>
<keyword evidence="11" id="KW-1185">Reference proteome</keyword>
<dbReference type="Pfam" id="PF00098">
    <property type="entry name" value="zf-CCHC"/>
    <property type="match status" value="1"/>
</dbReference>
<evidence type="ECO:0000256" key="4">
    <source>
        <dbReference type="ARBA" id="ARBA00022833"/>
    </source>
</evidence>
<dbReference type="Gene3D" id="3.30.40.10">
    <property type="entry name" value="Zinc/RING finger domain, C3HC4 (zinc finger)"/>
    <property type="match status" value="1"/>
</dbReference>
<dbReference type="GO" id="GO:0003676">
    <property type="term" value="F:nucleic acid binding"/>
    <property type="evidence" value="ECO:0007669"/>
    <property type="project" value="InterPro"/>
</dbReference>
<accession>A0A2G8L6N9</accession>
<dbReference type="SUPFAM" id="SSF57850">
    <property type="entry name" value="RING/U-box"/>
    <property type="match status" value="1"/>
</dbReference>
<dbReference type="InterPro" id="IPR001841">
    <property type="entry name" value="Znf_RING"/>
</dbReference>
<reference evidence="10 11" key="1">
    <citation type="journal article" date="2017" name="PLoS Biol.">
        <title>The sea cucumber genome provides insights into morphological evolution and visceral regeneration.</title>
        <authorList>
            <person name="Zhang X."/>
            <person name="Sun L."/>
            <person name="Yuan J."/>
            <person name="Sun Y."/>
            <person name="Gao Y."/>
            <person name="Zhang L."/>
            <person name="Li S."/>
            <person name="Dai H."/>
            <person name="Hamel J.F."/>
            <person name="Liu C."/>
            <person name="Yu Y."/>
            <person name="Liu S."/>
            <person name="Lin W."/>
            <person name="Guo K."/>
            <person name="Jin S."/>
            <person name="Xu P."/>
            <person name="Storey K.B."/>
            <person name="Huan P."/>
            <person name="Zhang T."/>
            <person name="Zhou Y."/>
            <person name="Zhang J."/>
            <person name="Lin C."/>
            <person name="Li X."/>
            <person name="Xing L."/>
            <person name="Huo D."/>
            <person name="Sun M."/>
            <person name="Wang L."/>
            <person name="Mercier A."/>
            <person name="Li F."/>
            <person name="Yang H."/>
            <person name="Xiang J."/>
        </authorList>
    </citation>
    <scope>NUCLEOTIDE SEQUENCE [LARGE SCALE GENOMIC DNA]</scope>
    <source>
        <strain evidence="10">Shaxun</strain>
        <tissue evidence="10">Muscle</tissue>
    </source>
</reference>
<name>A0A2G8L6N9_STIJA</name>
<dbReference type="InterPro" id="IPR033489">
    <property type="entry name" value="RBBP6"/>
</dbReference>
<sequence length="383" mass="42305">MASVHYKFKSQNKYDTVIFDGLHISLAEFKKSIMDQQKLNATEFDLQVTNAQTGEEYKQDDAFIPKNASVQVRRIPVGGVGANITGEPTRDSISKAAGKMTVAELTRTSDLASANADENSKILAMVQQSGQDYDPKYIKNITACECTGLKVWQVTDWPQVCVILVNCTTLNLNVLNSLSYVSQSRGPGSYTCFNCGKPGHIVKACPLNKPPLNPSYARRQEIHSRFRMPGIKPSSGIPQSFMRTVSDRECRGHAHSSGHMLLAYAKGKKERPPFVPGNSPEPIRDEIEIPQELVCVICGLLMKDAVVIPCCGKSFCDECIRTTLLETENHQCPSCKEVDVSPDSLVPNKSLRETVMNFQTETGYNPGFRKRVVVARAQDPVLS</sequence>
<dbReference type="SUPFAM" id="SSF57756">
    <property type="entry name" value="Retrovirus zinc finger-like domains"/>
    <property type="match status" value="1"/>
</dbReference>
<feature type="domain" description="RING-type" evidence="7">
    <location>
        <begin position="295"/>
        <end position="336"/>
    </location>
</feature>
<dbReference type="Gene3D" id="4.10.60.10">
    <property type="entry name" value="Zinc finger, CCHC-type"/>
    <property type="match status" value="1"/>
</dbReference>
<evidence type="ECO:0000313" key="11">
    <source>
        <dbReference type="Proteomes" id="UP000230750"/>
    </source>
</evidence>
<dbReference type="Pfam" id="PF13923">
    <property type="entry name" value="zf-C3HC4_2"/>
    <property type="match status" value="1"/>
</dbReference>
<dbReference type="PANTHER" id="PTHR15439:SF0">
    <property type="entry name" value="CELL DIVISION CYCLE AND APOPTOSIS REGULATOR PROTEIN 1-RELATED"/>
    <property type="match status" value="1"/>
</dbReference>
<comment type="subcellular location">
    <subcellularLocation>
        <location evidence="1">Nucleus</location>
    </subcellularLocation>
</comment>
<evidence type="ECO:0000259" key="8">
    <source>
        <dbReference type="PROSITE" id="PS50158"/>
    </source>
</evidence>
<evidence type="ECO:0000313" key="10">
    <source>
        <dbReference type="EMBL" id="PIK55908.1"/>
    </source>
</evidence>
<feature type="domain" description="DWNN" evidence="9">
    <location>
        <begin position="4"/>
        <end position="76"/>
    </location>
</feature>
<gene>
    <name evidence="10" type="ORF">BSL78_07178</name>
</gene>
<dbReference type="EMBL" id="MRZV01000196">
    <property type="protein sequence ID" value="PIK55908.1"/>
    <property type="molecule type" value="Genomic_DNA"/>
</dbReference>
<comment type="caution">
    <text evidence="10">The sequence shown here is derived from an EMBL/GenBank/DDBJ whole genome shotgun (WGS) entry which is preliminary data.</text>
</comment>
<evidence type="ECO:0000256" key="2">
    <source>
        <dbReference type="ARBA" id="ARBA00022723"/>
    </source>
</evidence>
<evidence type="ECO:0000259" key="9">
    <source>
        <dbReference type="PROSITE" id="PS51282"/>
    </source>
</evidence>
<keyword evidence="2" id="KW-0479">Metal-binding</keyword>
<dbReference type="GO" id="GO:0006397">
    <property type="term" value="P:mRNA processing"/>
    <property type="evidence" value="ECO:0007669"/>
    <property type="project" value="InterPro"/>
</dbReference>
<dbReference type="PANTHER" id="PTHR15439">
    <property type="entry name" value="RETINOBLASTOMA-BINDING PROTEIN 6"/>
    <property type="match status" value="1"/>
</dbReference>
<keyword evidence="4" id="KW-0862">Zinc</keyword>
<keyword evidence="5" id="KW-0539">Nucleus</keyword>
<dbReference type="GO" id="GO:0016567">
    <property type="term" value="P:protein ubiquitination"/>
    <property type="evidence" value="ECO:0007669"/>
    <property type="project" value="InterPro"/>
</dbReference>